<dbReference type="InterPro" id="IPR009057">
    <property type="entry name" value="Homeodomain-like_sf"/>
</dbReference>
<dbReference type="Pfam" id="PF13977">
    <property type="entry name" value="TetR_C_6"/>
    <property type="match status" value="1"/>
</dbReference>
<proteinExistence type="predicted"/>
<dbReference type="GO" id="GO:0000976">
    <property type="term" value="F:transcription cis-regulatory region binding"/>
    <property type="evidence" value="ECO:0007669"/>
    <property type="project" value="TreeGrafter"/>
</dbReference>
<organism evidence="7 8">
    <name type="scientific">Zhihengliuella halotolerans</name>
    <dbReference type="NCBI Taxonomy" id="370736"/>
    <lineage>
        <taxon>Bacteria</taxon>
        <taxon>Bacillati</taxon>
        <taxon>Actinomycetota</taxon>
        <taxon>Actinomycetes</taxon>
        <taxon>Micrococcales</taxon>
        <taxon>Micrococcaceae</taxon>
        <taxon>Zhihengliuella</taxon>
    </lineage>
</organism>
<accession>A0A4V2G9I7</accession>
<name>A0A4V2G9I7_9MICC</name>
<dbReference type="InterPro" id="IPR039538">
    <property type="entry name" value="BetI_C"/>
</dbReference>
<protein>
    <submittedName>
        <fullName evidence="7">TetR family transcriptional regulator</fullName>
    </submittedName>
</protein>
<evidence type="ECO:0000313" key="8">
    <source>
        <dbReference type="Proteomes" id="UP000292685"/>
    </source>
</evidence>
<dbReference type="PANTHER" id="PTHR30055:SF234">
    <property type="entry name" value="HTH-TYPE TRANSCRIPTIONAL REGULATOR BETI"/>
    <property type="match status" value="1"/>
</dbReference>
<evidence type="ECO:0000256" key="4">
    <source>
        <dbReference type="ARBA" id="ARBA00023163"/>
    </source>
</evidence>
<evidence type="ECO:0000313" key="7">
    <source>
        <dbReference type="EMBL" id="RZU60486.1"/>
    </source>
</evidence>
<evidence type="ECO:0000256" key="5">
    <source>
        <dbReference type="PROSITE-ProRule" id="PRU00335"/>
    </source>
</evidence>
<dbReference type="InterPro" id="IPR050109">
    <property type="entry name" value="HTH-type_TetR-like_transc_reg"/>
</dbReference>
<dbReference type="SUPFAM" id="SSF48498">
    <property type="entry name" value="Tetracyclin repressor-like, C-terminal domain"/>
    <property type="match status" value="1"/>
</dbReference>
<dbReference type="SUPFAM" id="SSF46689">
    <property type="entry name" value="Homeodomain-like"/>
    <property type="match status" value="1"/>
</dbReference>
<dbReference type="PANTHER" id="PTHR30055">
    <property type="entry name" value="HTH-TYPE TRANSCRIPTIONAL REGULATOR RUTR"/>
    <property type="match status" value="1"/>
</dbReference>
<evidence type="ECO:0000259" key="6">
    <source>
        <dbReference type="PROSITE" id="PS50977"/>
    </source>
</evidence>
<evidence type="ECO:0000256" key="2">
    <source>
        <dbReference type="ARBA" id="ARBA00023015"/>
    </source>
</evidence>
<evidence type="ECO:0000256" key="3">
    <source>
        <dbReference type="ARBA" id="ARBA00023125"/>
    </source>
</evidence>
<keyword evidence="3 5" id="KW-0238">DNA-binding</keyword>
<keyword evidence="8" id="KW-1185">Reference proteome</keyword>
<feature type="domain" description="HTH tetR-type" evidence="6">
    <location>
        <begin position="1"/>
        <end position="55"/>
    </location>
</feature>
<dbReference type="AlphaFoldDB" id="A0A4V2G9I7"/>
<comment type="caution">
    <text evidence="7">The sequence shown here is derived from an EMBL/GenBank/DDBJ whole genome shotgun (WGS) entry which is preliminary data.</text>
</comment>
<dbReference type="InterPro" id="IPR036271">
    <property type="entry name" value="Tet_transcr_reg_TetR-rel_C_sf"/>
</dbReference>
<dbReference type="GO" id="GO:0003700">
    <property type="term" value="F:DNA-binding transcription factor activity"/>
    <property type="evidence" value="ECO:0007669"/>
    <property type="project" value="TreeGrafter"/>
</dbReference>
<feature type="DNA-binding region" description="H-T-H motif" evidence="5">
    <location>
        <begin position="18"/>
        <end position="37"/>
    </location>
</feature>
<evidence type="ECO:0000256" key="1">
    <source>
        <dbReference type="ARBA" id="ARBA00022491"/>
    </source>
</evidence>
<reference evidence="7 8" key="1">
    <citation type="submission" date="2019-02" db="EMBL/GenBank/DDBJ databases">
        <title>Sequencing the genomes of 1000 actinobacteria strains.</title>
        <authorList>
            <person name="Klenk H.-P."/>
        </authorList>
    </citation>
    <scope>NUCLEOTIDE SEQUENCE [LARGE SCALE GENOMIC DNA]</scope>
    <source>
        <strain evidence="7 8">DSM 17364</strain>
    </source>
</reference>
<dbReference type="Pfam" id="PF00440">
    <property type="entry name" value="TetR_N"/>
    <property type="match status" value="1"/>
</dbReference>
<sequence>MADAVTAVVARRGLDELTLNDVAAEAGVDVTSLARIYPTKAALARATFTHVFARSNDAVNAAIDGRYGVDAIRAFIMAVLPDDETKVAAARVLLPFWQLALHDDELAAAGATASDAWRTLLRTWLREAMADGDVRADVPVDVVTETVLNWIAGTQAAAIGEARHNAPRQLHAQVDALLDLLHG</sequence>
<gene>
    <name evidence="7" type="ORF">EV380_0016</name>
</gene>
<dbReference type="InterPro" id="IPR001647">
    <property type="entry name" value="HTH_TetR"/>
</dbReference>
<keyword evidence="4" id="KW-0804">Transcription</keyword>
<keyword evidence="2" id="KW-0805">Transcription regulation</keyword>
<dbReference type="EMBL" id="SHLA01000001">
    <property type="protein sequence ID" value="RZU60486.1"/>
    <property type="molecule type" value="Genomic_DNA"/>
</dbReference>
<dbReference type="Gene3D" id="1.10.357.10">
    <property type="entry name" value="Tetracycline Repressor, domain 2"/>
    <property type="match status" value="1"/>
</dbReference>
<keyword evidence="1" id="KW-0678">Repressor</keyword>
<dbReference type="PROSITE" id="PS50977">
    <property type="entry name" value="HTH_TETR_2"/>
    <property type="match status" value="1"/>
</dbReference>
<dbReference type="Proteomes" id="UP000292685">
    <property type="component" value="Unassembled WGS sequence"/>
</dbReference>